<reference evidence="3 4" key="1">
    <citation type="submission" date="2016-12" db="EMBL/GenBank/DDBJ databases">
        <title>The genomes of Aspergillus section Nigri reveals drivers in fungal speciation.</title>
        <authorList>
            <consortium name="DOE Joint Genome Institute"/>
            <person name="Vesth T.C."/>
            <person name="Nybo J."/>
            <person name="Theobald S."/>
            <person name="Brandl J."/>
            <person name="Frisvad J.C."/>
            <person name="Nielsen K.F."/>
            <person name="Lyhne E.K."/>
            <person name="Kogle M.E."/>
            <person name="Kuo A."/>
            <person name="Riley R."/>
            <person name="Clum A."/>
            <person name="Nolan M."/>
            <person name="Lipzen A."/>
            <person name="Salamov A."/>
            <person name="Henrissat B."/>
            <person name="Wiebenga A."/>
            <person name="De Vries R.P."/>
            <person name="Grigoriev I.V."/>
            <person name="Mortensen U.H."/>
            <person name="Andersen M.R."/>
            <person name="Baker S.E."/>
        </authorList>
    </citation>
    <scope>NUCLEOTIDE SEQUENCE [LARGE SCALE GENOMIC DNA]</scope>
    <source>
        <strain evidence="3 4">IBT 23096</strain>
    </source>
</reference>
<evidence type="ECO:0000256" key="2">
    <source>
        <dbReference type="SAM" id="Phobius"/>
    </source>
</evidence>
<name>A0A2I2FSQ2_9EURO</name>
<dbReference type="GeneID" id="36562992"/>
<protein>
    <submittedName>
        <fullName evidence="3">Uncharacterized protein</fullName>
    </submittedName>
</protein>
<keyword evidence="2" id="KW-0472">Membrane</keyword>
<comment type="caution">
    <text evidence="3">The sequence shown here is derived from an EMBL/GenBank/DDBJ whole genome shotgun (WGS) entry which is preliminary data.</text>
</comment>
<dbReference type="RefSeq" id="XP_024698938.1">
    <property type="nucleotide sequence ID" value="XM_024855286.1"/>
</dbReference>
<feature type="transmembrane region" description="Helical" evidence="2">
    <location>
        <begin position="36"/>
        <end position="56"/>
    </location>
</feature>
<feature type="compositionally biased region" description="Basic and acidic residues" evidence="1">
    <location>
        <begin position="83"/>
        <end position="92"/>
    </location>
</feature>
<sequence length="154" mass="17250">MAVGKDQVAAMVDARLWPTGTQRLLSLPSCLGPRSFFVLILGFLVSPLPLFPFHLVSIHHTQTPSGPTSAPYIKRSPNVQHSQQEKEKNPPDKRKKKKYPMKSTFTIEQPSGLSCLCAYISHPPCTLPDLTFDTPHSPDHRLCQHLPSDRLFIL</sequence>
<evidence type="ECO:0000313" key="3">
    <source>
        <dbReference type="EMBL" id="PLB43636.1"/>
    </source>
</evidence>
<keyword evidence="2" id="KW-1133">Transmembrane helix</keyword>
<dbReference type="EMBL" id="MSFO01000010">
    <property type="protein sequence ID" value="PLB43636.1"/>
    <property type="molecule type" value="Genomic_DNA"/>
</dbReference>
<dbReference type="Proteomes" id="UP000234275">
    <property type="component" value="Unassembled WGS sequence"/>
</dbReference>
<evidence type="ECO:0000256" key="1">
    <source>
        <dbReference type="SAM" id="MobiDB-lite"/>
    </source>
</evidence>
<organism evidence="3 4">
    <name type="scientific">Aspergillus steynii IBT 23096</name>
    <dbReference type="NCBI Taxonomy" id="1392250"/>
    <lineage>
        <taxon>Eukaryota</taxon>
        <taxon>Fungi</taxon>
        <taxon>Dikarya</taxon>
        <taxon>Ascomycota</taxon>
        <taxon>Pezizomycotina</taxon>
        <taxon>Eurotiomycetes</taxon>
        <taxon>Eurotiomycetidae</taxon>
        <taxon>Eurotiales</taxon>
        <taxon>Aspergillaceae</taxon>
        <taxon>Aspergillus</taxon>
        <taxon>Aspergillus subgen. Circumdati</taxon>
    </lineage>
</organism>
<accession>A0A2I2FSQ2</accession>
<gene>
    <name evidence="3" type="ORF">P170DRAFT_58653</name>
</gene>
<keyword evidence="4" id="KW-1185">Reference proteome</keyword>
<proteinExistence type="predicted"/>
<feature type="region of interest" description="Disordered" evidence="1">
    <location>
        <begin position="61"/>
        <end position="100"/>
    </location>
</feature>
<dbReference type="AlphaFoldDB" id="A0A2I2FSQ2"/>
<evidence type="ECO:0000313" key="4">
    <source>
        <dbReference type="Proteomes" id="UP000234275"/>
    </source>
</evidence>
<keyword evidence="2" id="KW-0812">Transmembrane</keyword>
<dbReference type="VEuPathDB" id="FungiDB:P170DRAFT_58653"/>